<dbReference type="AlphaFoldDB" id="A0A6B9FK63"/>
<feature type="domain" description="Predicted 3'-5' exonuclease PolB-like" evidence="2">
    <location>
        <begin position="76"/>
        <end position="293"/>
    </location>
</feature>
<reference evidence="3 4" key="2">
    <citation type="journal article" date="2013" name="Genome Announc.">
        <title>Draft Genome Sequence of Methylobacterium mesophilicum Strain SR1.6/6, Isolated from Citrus sinensis.</title>
        <authorList>
            <person name="Marinho Almeida D."/>
            <person name="Dini-Andreote F."/>
            <person name="Camargo Neves A.A."/>
            <person name="Juca Ramos R.T."/>
            <person name="Andreote F.D."/>
            <person name="Carneiro A.R."/>
            <person name="Oliveira de Souza Lima A."/>
            <person name="Caracciolo Gomes de Sa P.H."/>
            <person name="Ribeiro Barbosa M.S."/>
            <person name="Araujo W.L."/>
            <person name="Silva A."/>
        </authorList>
    </citation>
    <scope>NUCLEOTIDE SEQUENCE [LARGE SCALE GENOMIC DNA]</scope>
    <source>
        <strain evidence="3 4">SR1.6/6</strain>
    </source>
</reference>
<dbReference type="CDD" id="cd05782">
    <property type="entry name" value="DNA_polB_like1_exo"/>
    <property type="match status" value="1"/>
</dbReference>
<dbReference type="InterPro" id="IPR019288">
    <property type="entry name" value="3'-5'_exonuclease_PolB-like"/>
</dbReference>
<feature type="region of interest" description="Disordered" evidence="1">
    <location>
        <begin position="1"/>
        <end position="51"/>
    </location>
</feature>
<evidence type="ECO:0000259" key="2">
    <source>
        <dbReference type="Pfam" id="PF10108"/>
    </source>
</evidence>
<dbReference type="InterPro" id="IPR012337">
    <property type="entry name" value="RNaseH-like_sf"/>
</dbReference>
<reference evidence="3 4" key="1">
    <citation type="journal article" date="2012" name="Genet. Mol. Biol.">
        <title>Analysis of 16S rRNA and mxaF genes revealing insights into Methylobacterium niche-specific plant association.</title>
        <authorList>
            <person name="Dourado M.N."/>
            <person name="Andreote F.D."/>
            <person name="Dini-Andreote F."/>
            <person name="Conti R."/>
            <person name="Araujo J.M."/>
            <person name="Araujo W.L."/>
        </authorList>
    </citation>
    <scope>NUCLEOTIDE SEQUENCE [LARGE SCALE GENOMIC DNA]</scope>
    <source>
        <strain evidence="3 4">SR1.6/6</strain>
    </source>
</reference>
<dbReference type="Proteomes" id="UP000012488">
    <property type="component" value="Chromosome"/>
</dbReference>
<evidence type="ECO:0000313" key="3">
    <source>
        <dbReference type="EMBL" id="QGY02991.1"/>
    </source>
</evidence>
<dbReference type="EMBL" id="CP043538">
    <property type="protein sequence ID" value="QGY02991.1"/>
    <property type="molecule type" value="Genomic_DNA"/>
</dbReference>
<dbReference type="InterPro" id="IPR036397">
    <property type="entry name" value="RNaseH_sf"/>
</dbReference>
<keyword evidence="3" id="KW-0269">Exonuclease</keyword>
<dbReference type="GO" id="GO:0003676">
    <property type="term" value="F:nucleic acid binding"/>
    <property type="evidence" value="ECO:0007669"/>
    <property type="project" value="InterPro"/>
</dbReference>
<feature type="compositionally biased region" description="Low complexity" evidence="1">
    <location>
        <begin position="24"/>
        <end position="37"/>
    </location>
</feature>
<dbReference type="Gene3D" id="3.30.420.10">
    <property type="entry name" value="Ribonuclease H-like superfamily/Ribonuclease H"/>
    <property type="match status" value="1"/>
</dbReference>
<dbReference type="OrthoDB" id="13288at2"/>
<gene>
    <name evidence="3" type="ORF">MMSR116_14705</name>
</gene>
<evidence type="ECO:0000313" key="4">
    <source>
        <dbReference type="Proteomes" id="UP000012488"/>
    </source>
</evidence>
<proteinExistence type="predicted"/>
<dbReference type="Pfam" id="PF10108">
    <property type="entry name" value="DNA_pol_B_exo2"/>
    <property type="match status" value="1"/>
</dbReference>
<protein>
    <submittedName>
        <fullName evidence="3">3'-5' exonuclease</fullName>
    </submittedName>
</protein>
<dbReference type="GO" id="GO:0004527">
    <property type="term" value="F:exonuclease activity"/>
    <property type="evidence" value="ECO:0007669"/>
    <property type="project" value="UniProtKB-KW"/>
</dbReference>
<dbReference type="RefSeq" id="WP_039892273.1">
    <property type="nucleotide sequence ID" value="NZ_CP043538.1"/>
</dbReference>
<name>A0A6B9FK63_9HYPH</name>
<accession>A0A6B9FK63</accession>
<keyword evidence="3" id="KW-0378">Hydrolase</keyword>
<dbReference type="KEGG" id="mmes:MMSR116_14705"/>
<dbReference type="SUPFAM" id="SSF53098">
    <property type="entry name" value="Ribonuclease H-like"/>
    <property type="match status" value="1"/>
</dbReference>
<organism evidence="3 4">
    <name type="scientific">Methylobacterium mesophilicum SR1.6/6</name>
    <dbReference type="NCBI Taxonomy" id="908290"/>
    <lineage>
        <taxon>Bacteria</taxon>
        <taxon>Pseudomonadati</taxon>
        <taxon>Pseudomonadota</taxon>
        <taxon>Alphaproteobacteria</taxon>
        <taxon>Hyphomicrobiales</taxon>
        <taxon>Methylobacteriaceae</taxon>
        <taxon>Methylobacterium</taxon>
    </lineage>
</organism>
<keyword evidence="3" id="KW-0540">Nuclease</keyword>
<evidence type="ECO:0000256" key="1">
    <source>
        <dbReference type="SAM" id="MobiDB-lite"/>
    </source>
</evidence>
<sequence length="309" mass="34372">MRSDKCAPSHPPRGHLPCSPPRPAAAASGEAVSTGAARRPTSRRNETAPAPEALLVVDIETTPDETLVPADWPIDRFPKTAWHRIVAISLVEADILQDAASGQEAYRFVDCRSGGEEGWGEARLLRGFWRHFSTRNFRCVSWNGRAFDIPTLLHRSMLHGVAAPRWFDQGTRWSGYGSRYSGEWHADLMDMMSTYGASSRLTLEEACAMVGLPGKCGEHGSQVADMIARGEVGRVRGYCETDVLNLYGVYLRHQHLSGRMNASSHDDAVRGIMEFLRRERAGRPHLGRFLDEWQKQSSLRTAFVGRPGE</sequence>